<evidence type="ECO:0000313" key="7">
    <source>
        <dbReference type="EMBL" id="CDO64713.1"/>
    </source>
</evidence>
<name>A0A060RTY1_PLARE</name>
<dbReference type="PANTHER" id="PTHR13028:SF0">
    <property type="entry name" value="RRNA-PROCESSING PROTEIN EBP2-RELATED"/>
    <property type="match status" value="1"/>
</dbReference>
<dbReference type="GO" id="GO:0006364">
    <property type="term" value="P:rRNA processing"/>
    <property type="evidence" value="ECO:0007669"/>
    <property type="project" value="TreeGrafter"/>
</dbReference>
<dbReference type="GO" id="GO:0005730">
    <property type="term" value="C:nucleolus"/>
    <property type="evidence" value="ECO:0007669"/>
    <property type="project" value="UniProtKB-SubCell"/>
</dbReference>
<keyword evidence="4" id="KW-0175">Coiled coil</keyword>
<comment type="subcellular location">
    <subcellularLocation>
        <location evidence="1">Nucleus</location>
        <location evidence="1">Nucleolus</location>
    </subcellularLocation>
</comment>
<dbReference type="Proteomes" id="UP000027581">
    <property type="component" value="Unassembled WGS sequence"/>
</dbReference>
<evidence type="ECO:0000256" key="2">
    <source>
        <dbReference type="ARBA" id="ARBA00007336"/>
    </source>
</evidence>
<evidence type="ECO:0000256" key="4">
    <source>
        <dbReference type="ARBA" id="ARBA00023054"/>
    </source>
</evidence>
<dbReference type="AlphaFoldDB" id="A0A060RTY1"/>
<dbReference type="GO" id="GO:0042273">
    <property type="term" value="P:ribosomal large subunit biogenesis"/>
    <property type="evidence" value="ECO:0007669"/>
    <property type="project" value="TreeGrafter"/>
</dbReference>
<evidence type="ECO:0000256" key="5">
    <source>
        <dbReference type="ARBA" id="ARBA00023242"/>
    </source>
</evidence>
<keyword evidence="3" id="KW-0690">Ribosome biogenesis</keyword>
<gene>
    <name evidence="7" type="ORF">PRCDC_1027600</name>
</gene>
<evidence type="ECO:0000256" key="1">
    <source>
        <dbReference type="ARBA" id="ARBA00004604"/>
    </source>
</evidence>
<proteinExistence type="inferred from homology"/>
<dbReference type="PANTHER" id="PTHR13028">
    <property type="entry name" value="RRNA PROCESSING PROTEIN EBNA1-BINDING PROTEIN-RELATED"/>
    <property type="match status" value="1"/>
</dbReference>
<sequence length="318" mass="38292">MKVAKKSVEKQLKKKTLKVKKQTENSTGYMEKKKKNNKEKKKYNNNYNNDNIKEEEDILLNQDDFEKKKKKSLENKILLSKKLKEIKLQFKDDDTINNKKKNNWIERLDITSTEYYYLKRTELFGISESREKQLQNITHMNVIQALQKLQELNIKFNRPYDFLADMLKSDIHMEKIRQKILREHEQAELRENNKLKRINKKFLKKCGSQKIKTHKEALEKKQNLLKIDQLKKTNNLQNLNVQEFFLKHSKDHDYKAGKITEKKDMKHKKKNFNNKAKKDKAFKNKQIEKKTSINNKRKGSSKNSSKSKKMKKKHKHRK</sequence>
<comment type="similarity">
    <text evidence="2">Belongs to the EBP2 family.</text>
</comment>
<feature type="compositionally biased region" description="Basic residues" evidence="6">
    <location>
        <begin position="265"/>
        <end position="278"/>
    </location>
</feature>
<evidence type="ECO:0000256" key="3">
    <source>
        <dbReference type="ARBA" id="ARBA00022517"/>
    </source>
</evidence>
<reference evidence="7" key="2">
    <citation type="submission" date="2014-05" db="EMBL/GenBank/DDBJ databases">
        <title>The genome sequences of chimpanzee malaria parasites reveal the path to human adaptation.</title>
        <authorList>
            <person name="Otto T.D."/>
            <person name="Rayner J.C."/>
            <person name="Boehme U."/>
            <person name="Pain A."/>
            <person name="Spottiswoode N."/>
            <person name="Sanders M."/>
            <person name="Quail M."/>
            <person name="Ollomo B."/>
            <person name="Renaud F."/>
            <person name="Thomas A.W."/>
            <person name="Prugnolle F."/>
            <person name="Conway D.J."/>
            <person name="Newbold C."/>
            <person name="Berriman M."/>
        </authorList>
    </citation>
    <scope>NUCLEOTIDE SEQUENCE [LARGE SCALE GENOMIC DNA]</scope>
    <source>
        <strain evidence="7">CDC</strain>
    </source>
</reference>
<dbReference type="VEuPathDB" id="PlasmoDB:PRCDC_1027600"/>
<feature type="region of interest" description="Disordered" evidence="6">
    <location>
        <begin position="1"/>
        <end position="48"/>
    </location>
</feature>
<dbReference type="VEuPathDB" id="PlasmoDB:PRG01_1026800"/>
<feature type="region of interest" description="Disordered" evidence="6">
    <location>
        <begin position="256"/>
        <end position="318"/>
    </location>
</feature>
<feature type="compositionally biased region" description="Basic residues" evidence="6">
    <location>
        <begin position="295"/>
        <end position="318"/>
    </location>
</feature>
<dbReference type="InterPro" id="IPR008610">
    <property type="entry name" value="Ebp2"/>
</dbReference>
<keyword evidence="8" id="KW-1185">Reference proteome</keyword>
<dbReference type="Pfam" id="PF05890">
    <property type="entry name" value="Ebp2"/>
    <property type="match status" value="1"/>
</dbReference>
<reference evidence="7" key="1">
    <citation type="submission" date="2014-01" db="EMBL/GenBank/DDBJ databases">
        <authorList>
            <person name="Aslett M."/>
        </authorList>
    </citation>
    <scope>NUCLEOTIDE SEQUENCE</scope>
    <source>
        <strain evidence="7">CDC</strain>
    </source>
</reference>
<feature type="compositionally biased region" description="Basic residues" evidence="6">
    <location>
        <begin position="32"/>
        <end position="43"/>
    </location>
</feature>
<organism evidence="7 8">
    <name type="scientific">Plasmodium reichenowi</name>
    <dbReference type="NCBI Taxonomy" id="5854"/>
    <lineage>
        <taxon>Eukaryota</taxon>
        <taxon>Sar</taxon>
        <taxon>Alveolata</taxon>
        <taxon>Apicomplexa</taxon>
        <taxon>Aconoidasida</taxon>
        <taxon>Haemosporida</taxon>
        <taxon>Plasmodiidae</taxon>
        <taxon>Plasmodium</taxon>
        <taxon>Plasmodium (Laverania)</taxon>
    </lineage>
</organism>
<accession>A0A060RTY1</accession>
<evidence type="ECO:0000256" key="6">
    <source>
        <dbReference type="SAM" id="MobiDB-lite"/>
    </source>
</evidence>
<dbReference type="EMBL" id="HG810771">
    <property type="protein sequence ID" value="CDO64713.1"/>
    <property type="molecule type" value="Genomic_DNA"/>
</dbReference>
<evidence type="ECO:0000313" key="8">
    <source>
        <dbReference type="Proteomes" id="UP000027581"/>
    </source>
</evidence>
<protein>
    <submittedName>
        <fullName evidence="7">Nucleolar preribosomal assembly protein, putative</fullName>
    </submittedName>
</protein>
<dbReference type="GO" id="GO:0030687">
    <property type="term" value="C:preribosome, large subunit precursor"/>
    <property type="evidence" value="ECO:0007669"/>
    <property type="project" value="TreeGrafter"/>
</dbReference>
<dbReference type="GO" id="GO:0034399">
    <property type="term" value="C:nuclear periphery"/>
    <property type="evidence" value="ECO:0007669"/>
    <property type="project" value="TreeGrafter"/>
</dbReference>
<keyword evidence="5" id="KW-0539">Nucleus</keyword>
<feature type="compositionally biased region" description="Basic and acidic residues" evidence="6">
    <location>
        <begin position="1"/>
        <end position="11"/>
    </location>
</feature>
<feature type="compositionally biased region" description="Basic and acidic residues" evidence="6">
    <location>
        <begin position="279"/>
        <end position="291"/>
    </location>
</feature>